<dbReference type="Proteomes" id="UP001470230">
    <property type="component" value="Unassembled WGS sequence"/>
</dbReference>
<evidence type="ECO:0000256" key="1">
    <source>
        <dbReference type="SAM" id="Coils"/>
    </source>
</evidence>
<keyword evidence="4" id="KW-1185">Reference proteome</keyword>
<feature type="compositionally biased region" description="Low complexity" evidence="2">
    <location>
        <begin position="1019"/>
        <end position="1035"/>
    </location>
</feature>
<evidence type="ECO:0000256" key="2">
    <source>
        <dbReference type="SAM" id="MobiDB-lite"/>
    </source>
</evidence>
<feature type="region of interest" description="Disordered" evidence="2">
    <location>
        <begin position="359"/>
        <end position="383"/>
    </location>
</feature>
<feature type="region of interest" description="Disordered" evidence="2">
    <location>
        <begin position="1019"/>
        <end position="1065"/>
    </location>
</feature>
<feature type="coiled-coil region" evidence="1">
    <location>
        <begin position="854"/>
        <end position="881"/>
    </location>
</feature>
<feature type="compositionally biased region" description="Polar residues" evidence="2">
    <location>
        <begin position="756"/>
        <end position="766"/>
    </location>
</feature>
<feature type="compositionally biased region" description="Polar residues" evidence="2">
    <location>
        <begin position="93"/>
        <end position="109"/>
    </location>
</feature>
<name>A0ABR2KUQ9_9EUKA</name>
<feature type="coiled-coil region" evidence="1">
    <location>
        <begin position="411"/>
        <end position="462"/>
    </location>
</feature>
<feature type="region of interest" description="Disordered" evidence="2">
    <location>
        <begin position="714"/>
        <end position="766"/>
    </location>
</feature>
<feature type="region of interest" description="Disordered" evidence="2">
    <location>
        <begin position="235"/>
        <end position="311"/>
    </location>
</feature>
<dbReference type="EMBL" id="JAPFFF010000003">
    <property type="protein sequence ID" value="KAK8894516.1"/>
    <property type="molecule type" value="Genomic_DNA"/>
</dbReference>
<feature type="compositionally biased region" description="Low complexity" evidence="2">
    <location>
        <begin position="278"/>
        <end position="293"/>
    </location>
</feature>
<feature type="region of interest" description="Disordered" evidence="2">
    <location>
        <begin position="176"/>
        <end position="201"/>
    </location>
</feature>
<feature type="compositionally biased region" description="Polar residues" evidence="2">
    <location>
        <begin position="65"/>
        <end position="79"/>
    </location>
</feature>
<protein>
    <submittedName>
        <fullName evidence="3">Uncharacterized protein</fullName>
    </submittedName>
</protein>
<feature type="compositionally biased region" description="Acidic residues" evidence="2">
    <location>
        <begin position="1055"/>
        <end position="1065"/>
    </location>
</feature>
<organism evidence="3 4">
    <name type="scientific">Tritrichomonas musculus</name>
    <dbReference type="NCBI Taxonomy" id="1915356"/>
    <lineage>
        <taxon>Eukaryota</taxon>
        <taxon>Metamonada</taxon>
        <taxon>Parabasalia</taxon>
        <taxon>Tritrichomonadida</taxon>
        <taxon>Tritrichomonadidae</taxon>
        <taxon>Tritrichomonas</taxon>
    </lineage>
</organism>
<proteinExistence type="predicted"/>
<evidence type="ECO:0000313" key="3">
    <source>
        <dbReference type="EMBL" id="KAK8894516.1"/>
    </source>
</evidence>
<comment type="caution">
    <text evidence="3">The sequence shown here is derived from an EMBL/GenBank/DDBJ whole genome shotgun (WGS) entry which is preliminary data.</text>
</comment>
<keyword evidence="1" id="KW-0175">Coiled coil</keyword>
<feature type="compositionally biased region" description="Basic and acidic residues" evidence="2">
    <location>
        <begin position="24"/>
        <end position="36"/>
    </location>
</feature>
<feature type="compositionally biased region" description="Acidic residues" evidence="2">
    <location>
        <begin position="1036"/>
        <end position="1047"/>
    </location>
</feature>
<feature type="compositionally biased region" description="Low complexity" evidence="2">
    <location>
        <begin position="248"/>
        <end position="266"/>
    </location>
</feature>
<sequence>MNSPTSDSFNDKLKLVKKMYHQGRHLEKQETEEKMHVYHTKSQYVSPNSSPKPNHSHKHHHHADSISNQSSPIRRQENQQIIKRRQIHHHYENTTSTPTSHVQTQNNRSITKKHHTHHSNTSTKEKNLLFINTGMQTKSSYIQSSTPVPKSRLRQKLNEDDDSIEIVVRKLLSTQPPKTDIRHHHVPSAFRETNHREDNYLSPARHYSQKKNEYYEMQNEPGSPYNIYKVKQERDSQNGLTMKKHHISSSSSKHTKSSLPSSPKSPNNINNFVVFELPPSNSNSPVDSPVNSNSRKKQPPPPIQVPGNNRYTQINHKVNNSEILSEDSWEHIITNHPETANTTLSPISQEKYQEDSLNQPLDPQANTYHKGYNNKKKEEGLPKLEKERPTKVIDLIQDESTDNDSFSDKLNMIEKQEIQRAKLEIQQEKQKNQEFDKLLDEAEETAKKDEKEEDQLEKKKIEDNIISIFENDSNEKYKEQDKKIIQAIQTTIHKNDESSTKTTITIEHKEGIILNIEEEEEEFNENNVNPNLLSISSSQREGEEEEQVIHLLNEEENINASNPLISSKLDNSSDKMKEEEEIENVLNQIEEGEKHENTQPSWVINDETISTNDFIQDTNEEEVKEKVNDTQIEIEYEFGVSNDNNDIIIDDDDVKLEIGDTNENKEENAQGKVDLNQSSLSSKDLISDQENQNSQESVNDGDKVNLVINDDFEEEEEENINLNVGQEEENKNEDIDNQVNSLPNDNNTEEKKLNESADQNKSALSLSTKSNEKIVLNQDDFEFSGDENQIQTIENKADLELSPKFDASAGQINLTQSESSTTVITTTTTTITSTTNIVTTSSANELREQITVDNQNSDIQIDENINQIKNEEEEGINLNEDMNVKVTVNGEEEEQKNDEIIEINDSFDDNENSKANVSEKVSSSNQELIEINDSFDDNVQEDIGINDQLDFINNEEEEDQFLRYEEDEEEEFIFGDNIAGENDFEVDANIDQNEEEEETFQQKIEIKEVTQNVTNTSVVSEGQINDSNNINNNDINGDEEEDEDEEAAVFSLSINDDEEEEEGQS</sequence>
<gene>
    <name evidence="3" type="ORF">M9Y10_022950</name>
</gene>
<feature type="region of interest" description="Disordered" evidence="2">
    <location>
        <begin position="21"/>
        <end position="79"/>
    </location>
</feature>
<evidence type="ECO:0000313" key="4">
    <source>
        <dbReference type="Proteomes" id="UP001470230"/>
    </source>
</evidence>
<reference evidence="3 4" key="1">
    <citation type="submission" date="2024-04" db="EMBL/GenBank/DDBJ databases">
        <title>Tritrichomonas musculus Genome.</title>
        <authorList>
            <person name="Alves-Ferreira E."/>
            <person name="Grigg M."/>
            <person name="Lorenzi H."/>
            <person name="Galac M."/>
        </authorList>
    </citation>
    <scope>NUCLEOTIDE SEQUENCE [LARGE SCALE GENOMIC DNA]</scope>
    <source>
        <strain evidence="3 4">EAF2021</strain>
    </source>
</reference>
<accession>A0ABR2KUQ9</accession>
<feature type="region of interest" description="Disordered" evidence="2">
    <location>
        <begin position="91"/>
        <end position="123"/>
    </location>
</feature>
<feature type="compositionally biased region" description="Polar residues" evidence="2">
    <location>
        <begin position="737"/>
        <end position="746"/>
    </location>
</feature>